<dbReference type="AlphaFoldDB" id="A0A2Z6LID8"/>
<reference evidence="10" key="1">
    <citation type="journal article" date="2017" name="Front. Plant Sci.">
        <title>Climate Clever Clovers: New Paradigm to Reduce the Environmental Footprint of Ruminants by Breeding Low Methanogenic Forages Utilizing Haplotype Variation.</title>
        <authorList>
            <person name="Kaur P."/>
            <person name="Appels R."/>
            <person name="Bayer P.E."/>
            <person name="Keeble-Gagnere G."/>
            <person name="Wang J."/>
            <person name="Hirakawa H."/>
            <person name="Shirasawa K."/>
            <person name="Vercoe P."/>
            <person name="Stefanova K."/>
            <person name="Durmic Z."/>
            <person name="Nichols P."/>
            <person name="Revell C."/>
            <person name="Isobe S.N."/>
            <person name="Edwards D."/>
            <person name="Erskine W."/>
        </authorList>
    </citation>
    <scope>NUCLEOTIDE SEQUENCE [LARGE SCALE GENOMIC DNA]</scope>
    <source>
        <strain evidence="10">cv. Daliak</strain>
    </source>
</reference>
<evidence type="ECO:0000256" key="5">
    <source>
        <dbReference type="ARBA" id="ARBA00022454"/>
    </source>
</evidence>
<dbReference type="OrthoDB" id="2314520at2759"/>
<evidence type="ECO:0000313" key="9">
    <source>
        <dbReference type="EMBL" id="GAU16875.1"/>
    </source>
</evidence>
<keyword evidence="8" id="KW-0539">Nucleus</keyword>
<evidence type="ECO:0000313" key="10">
    <source>
        <dbReference type="Proteomes" id="UP000242715"/>
    </source>
</evidence>
<proteinExistence type="inferred from homology"/>
<dbReference type="GO" id="GO:0042162">
    <property type="term" value="F:telomeric DNA binding"/>
    <property type="evidence" value="ECO:0007669"/>
    <property type="project" value="TreeGrafter"/>
</dbReference>
<evidence type="ECO:0000256" key="1">
    <source>
        <dbReference type="ARBA" id="ARBA00004123"/>
    </source>
</evidence>
<evidence type="ECO:0000256" key="3">
    <source>
        <dbReference type="ARBA" id="ARBA00006332"/>
    </source>
</evidence>
<gene>
    <name evidence="9" type="ORF">TSUD_368240</name>
</gene>
<dbReference type="GO" id="GO:0010833">
    <property type="term" value="P:telomere maintenance via telomere lengthening"/>
    <property type="evidence" value="ECO:0007669"/>
    <property type="project" value="TreeGrafter"/>
</dbReference>
<name>A0A2Z6LID8_TRISU</name>
<sequence length="115" mass="12856">MYLTLDEMVLRVCPRLEKLVPSLKSEINGKGECGCYTGLIRGVHMKGMALELDNDVWLLLTDQLHTMIHGLRVGSIISVRNVHFVDPKFSWTKVVILGACVKTSIIVESFSPLET</sequence>
<dbReference type="InterPro" id="IPR028262">
    <property type="entry name" value="CTC1_plant"/>
</dbReference>
<organism evidence="9 10">
    <name type="scientific">Trifolium subterraneum</name>
    <name type="common">Subterranean clover</name>
    <dbReference type="NCBI Taxonomy" id="3900"/>
    <lineage>
        <taxon>Eukaryota</taxon>
        <taxon>Viridiplantae</taxon>
        <taxon>Streptophyta</taxon>
        <taxon>Embryophyta</taxon>
        <taxon>Tracheophyta</taxon>
        <taxon>Spermatophyta</taxon>
        <taxon>Magnoliopsida</taxon>
        <taxon>eudicotyledons</taxon>
        <taxon>Gunneridae</taxon>
        <taxon>Pentapetalae</taxon>
        <taxon>rosids</taxon>
        <taxon>fabids</taxon>
        <taxon>Fabales</taxon>
        <taxon>Fabaceae</taxon>
        <taxon>Papilionoideae</taxon>
        <taxon>50 kb inversion clade</taxon>
        <taxon>NPAAA clade</taxon>
        <taxon>Hologalegina</taxon>
        <taxon>IRL clade</taxon>
        <taxon>Trifolieae</taxon>
        <taxon>Trifolium</taxon>
    </lineage>
</organism>
<evidence type="ECO:0000256" key="6">
    <source>
        <dbReference type="ARBA" id="ARBA00022895"/>
    </source>
</evidence>
<dbReference type="PANTHER" id="PTHR14865:SF2">
    <property type="entry name" value="CST COMPLEX SUBUNIT CTC1"/>
    <property type="match status" value="1"/>
</dbReference>
<keyword evidence="5" id="KW-0158">Chromosome</keyword>
<dbReference type="PANTHER" id="PTHR14865">
    <property type="entry name" value="CST COMPLEX SUBUNIT CTC1"/>
    <property type="match status" value="1"/>
</dbReference>
<comment type="subcellular location">
    <subcellularLocation>
        <location evidence="2">Chromosome</location>
        <location evidence="2">Telomere</location>
    </subcellularLocation>
    <subcellularLocation>
        <location evidence="1">Nucleus</location>
    </subcellularLocation>
</comment>
<dbReference type="GO" id="GO:0003697">
    <property type="term" value="F:single-stranded DNA binding"/>
    <property type="evidence" value="ECO:0007669"/>
    <property type="project" value="TreeGrafter"/>
</dbReference>
<keyword evidence="6" id="KW-0779">Telomere</keyword>
<dbReference type="GO" id="GO:0045740">
    <property type="term" value="P:positive regulation of DNA replication"/>
    <property type="evidence" value="ECO:0007669"/>
    <property type="project" value="TreeGrafter"/>
</dbReference>
<comment type="similarity">
    <text evidence="3">Belongs to the CTC1 family.</text>
</comment>
<dbReference type="GO" id="GO:1990879">
    <property type="term" value="C:CST complex"/>
    <property type="evidence" value="ECO:0007669"/>
    <property type="project" value="TreeGrafter"/>
</dbReference>
<dbReference type="Proteomes" id="UP000242715">
    <property type="component" value="Unassembled WGS sequence"/>
</dbReference>
<evidence type="ECO:0000256" key="7">
    <source>
        <dbReference type="ARBA" id="ARBA00023125"/>
    </source>
</evidence>
<keyword evidence="10" id="KW-1185">Reference proteome</keyword>
<evidence type="ECO:0000256" key="2">
    <source>
        <dbReference type="ARBA" id="ARBA00004574"/>
    </source>
</evidence>
<evidence type="ECO:0000256" key="8">
    <source>
        <dbReference type="ARBA" id="ARBA00023242"/>
    </source>
</evidence>
<evidence type="ECO:0000256" key="4">
    <source>
        <dbReference type="ARBA" id="ARBA00016175"/>
    </source>
</evidence>
<protein>
    <recommendedName>
        <fullName evidence="4">CST complex subunit CTC1</fullName>
    </recommendedName>
</protein>
<accession>A0A2Z6LID8</accession>
<dbReference type="InterPro" id="IPR042617">
    <property type="entry name" value="CTC1-like"/>
</dbReference>
<keyword evidence="7" id="KW-0238">DNA-binding</keyword>
<dbReference type="Pfam" id="PF15491">
    <property type="entry name" value="CTC1_2"/>
    <property type="match status" value="1"/>
</dbReference>
<dbReference type="EMBL" id="DF973164">
    <property type="protein sequence ID" value="GAU16875.1"/>
    <property type="molecule type" value="Genomic_DNA"/>
</dbReference>
<feature type="non-terminal residue" evidence="9">
    <location>
        <position position="115"/>
    </location>
</feature>